<evidence type="ECO:0000259" key="6">
    <source>
        <dbReference type="PROSITE" id="PS50104"/>
    </source>
</evidence>
<dbReference type="InterPro" id="IPR027417">
    <property type="entry name" value="P-loop_NTPase"/>
</dbReference>
<dbReference type="Pfam" id="PF00931">
    <property type="entry name" value="NB-ARC"/>
    <property type="match status" value="1"/>
</dbReference>
<evidence type="ECO:0000256" key="5">
    <source>
        <dbReference type="SAM" id="MobiDB-lite"/>
    </source>
</evidence>
<accession>A0AAW2BV63</accession>
<dbReference type="PANTHER" id="PTHR11017">
    <property type="entry name" value="LEUCINE-RICH REPEAT-CONTAINING PROTEIN"/>
    <property type="match status" value="1"/>
</dbReference>
<evidence type="ECO:0000256" key="2">
    <source>
        <dbReference type="ARBA" id="ARBA00022737"/>
    </source>
</evidence>
<name>A0AAW2BV63_9ROSI</name>
<evidence type="ECO:0000256" key="4">
    <source>
        <dbReference type="ARBA" id="ARBA00023027"/>
    </source>
</evidence>
<gene>
    <name evidence="7" type="ORF">SO802_030083</name>
</gene>
<dbReference type="Proteomes" id="UP001459277">
    <property type="component" value="Unassembled WGS sequence"/>
</dbReference>
<comment type="caution">
    <text evidence="7">The sequence shown here is derived from an EMBL/GenBank/DDBJ whole genome shotgun (WGS) entry which is preliminary data.</text>
</comment>
<dbReference type="Pfam" id="PF23282">
    <property type="entry name" value="WHD_ROQ1"/>
    <property type="match status" value="1"/>
</dbReference>
<dbReference type="GO" id="GO:0006952">
    <property type="term" value="P:defense response"/>
    <property type="evidence" value="ECO:0007669"/>
    <property type="project" value="UniProtKB-KW"/>
</dbReference>
<sequence>MKWSTIDETEYLGSKRLHYENLKKRNKDGESRTKGHWFAISTLLLKGKLKTRKNFSALKALFKLKTRKNFSALKALFQGLSYPLPNCSFNLRVIQIALFHHRRPDSSSFSPIFEAKLRSPIIHHPHRRPHAPSPTRFIILLTHLRSPAPVIHHPHRSSLLNKPSPTHAPSPSCYRPKPHRSSFSTLQILMAAFLTDAGDSFSSSTHKGDYDVFLSFRGEDTRHGFTGHLYQALCDKGFKTFIDNEDLQRGEEISAELIKAIKSSMILIIIFSQNYAFSTWCLEELTKIVECKKIGQKVLPVFYKVDPSKVRKQEGSFGLALTTHEKKFENNIEKVLRWRAALCEAASLSGWHYEDGFPEYQFIRGIIREVSSTKLNRTKLFVAKYPIGVDSRAKFVENLLDTKSNDVRVVEIHGLGGIGKTTIAKAVYNRVADQFEGKSFLMNVRENSRTDCSIIELQEQLLFEILGSKEFKVHITSRGINVIKEKLSCKKILLILDDVDKLGQVENFLGKCDWLANGSRVIITTRDRHVLTTLEIDPLIYEVVQLDRHEALQLLSKYAFNKNKPEADYLLLANQFICYANGLPLALQIIGSDLRGRSIHEWESELEKYKNIPNKEIQNILKVSFEGLDKNEHDIFLDIACFFKGLSKNYVVDILAACNLYPDSGIPKLIDKCLIRVEFDKLSMHDLIQQMGREIVQQESNVLGKRTRLWCYDDALEVLTDNTGSDKIRGIMLCFHKPITVALAPKAFKRMRNLKFLIVDNVHICEELKYLPNGLRLLQLPNYPFPLPSNFCPQKLVTLKMPCSRIRLEKFFTQEFQFQNWKCINLSGCESITKLPNLCAPNLENLDLSFCKNLVECHESIGFLDKLQELRLFCCKKLQNFPSHLMWKSLDLLDFLFCSSLDFLSLLFTDWRDGIIMVRGLYSYCCKNVMDLEDIIYELPPPKVLCLYTRKSRHRCGRYIFGKSYAFLDLSNVENLDLSNVENLIELDFLMKSDYFPILESLYINEINIITIPESITKFTRLWSLGIKCCKYLREIPRLPRSIREVYILNSHSLHPQSLNRLFSQFGSLWQPRQKPSDLEGYELILPGSEIPKWFNHQSVGNSISF</sequence>
<dbReference type="InterPro" id="IPR000157">
    <property type="entry name" value="TIR_dom"/>
</dbReference>
<keyword evidence="1" id="KW-0433">Leucine-rich repeat</keyword>
<dbReference type="InterPro" id="IPR035897">
    <property type="entry name" value="Toll_tir_struct_dom_sf"/>
</dbReference>
<dbReference type="InterPro" id="IPR036390">
    <property type="entry name" value="WH_DNA-bd_sf"/>
</dbReference>
<dbReference type="AlphaFoldDB" id="A0AAW2BV63"/>
<dbReference type="GO" id="GO:0043531">
    <property type="term" value="F:ADP binding"/>
    <property type="evidence" value="ECO:0007669"/>
    <property type="project" value="InterPro"/>
</dbReference>
<dbReference type="SUPFAM" id="SSF52540">
    <property type="entry name" value="P-loop containing nucleoside triphosphate hydrolases"/>
    <property type="match status" value="1"/>
</dbReference>
<keyword evidence="4" id="KW-0520">NAD</keyword>
<reference evidence="7 8" key="1">
    <citation type="submission" date="2024-01" db="EMBL/GenBank/DDBJ databases">
        <title>A telomere-to-telomere, gap-free genome of sweet tea (Lithocarpus litseifolius).</title>
        <authorList>
            <person name="Zhou J."/>
        </authorList>
    </citation>
    <scope>NUCLEOTIDE SEQUENCE [LARGE SCALE GENOMIC DNA]</scope>
    <source>
        <strain evidence="7">Zhou-2022a</strain>
        <tissue evidence="7">Leaf</tissue>
    </source>
</reference>
<dbReference type="Gene3D" id="3.80.10.10">
    <property type="entry name" value="Ribonuclease Inhibitor"/>
    <property type="match status" value="2"/>
</dbReference>
<feature type="domain" description="TIR" evidence="6">
    <location>
        <begin position="208"/>
        <end position="374"/>
    </location>
</feature>
<dbReference type="SUPFAM" id="SSF46785">
    <property type="entry name" value="Winged helix' DNA-binding domain"/>
    <property type="match status" value="1"/>
</dbReference>
<feature type="compositionally biased region" description="Polar residues" evidence="5">
    <location>
        <begin position="158"/>
        <end position="169"/>
    </location>
</feature>
<dbReference type="InterPro" id="IPR002182">
    <property type="entry name" value="NB-ARC"/>
</dbReference>
<keyword evidence="2" id="KW-0677">Repeat</keyword>
<evidence type="ECO:0000313" key="8">
    <source>
        <dbReference type="Proteomes" id="UP001459277"/>
    </source>
</evidence>
<dbReference type="SUPFAM" id="SSF52058">
    <property type="entry name" value="L domain-like"/>
    <property type="match status" value="1"/>
</dbReference>
<evidence type="ECO:0000256" key="1">
    <source>
        <dbReference type="ARBA" id="ARBA00022614"/>
    </source>
</evidence>
<dbReference type="PROSITE" id="PS50104">
    <property type="entry name" value="TIR"/>
    <property type="match status" value="1"/>
</dbReference>
<organism evidence="7 8">
    <name type="scientific">Lithocarpus litseifolius</name>
    <dbReference type="NCBI Taxonomy" id="425828"/>
    <lineage>
        <taxon>Eukaryota</taxon>
        <taxon>Viridiplantae</taxon>
        <taxon>Streptophyta</taxon>
        <taxon>Embryophyta</taxon>
        <taxon>Tracheophyta</taxon>
        <taxon>Spermatophyta</taxon>
        <taxon>Magnoliopsida</taxon>
        <taxon>eudicotyledons</taxon>
        <taxon>Gunneridae</taxon>
        <taxon>Pentapetalae</taxon>
        <taxon>rosids</taxon>
        <taxon>fabids</taxon>
        <taxon>Fagales</taxon>
        <taxon>Fagaceae</taxon>
        <taxon>Lithocarpus</taxon>
    </lineage>
</organism>
<dbReference type="Gene3D" id="3.40.50.10140">
    <property type="entry name" value="Toll/interleukin-1 receptor homology (TIR) domain"/>
    <property type="match status" value="1"/>
</dbReference>
<keyword evidence="3" id="KW-0611">Plant defense</keyword>
<dbReference type="PRINTS" id="PR00364">
    <property type="entry name" value="DISEASERSIST"/>
</dbReference>
<dbReference type="EMBL" id="JAZDWU010000010">
    <property type="protein sequence ID" value="KAK9989844.1"/>
    <property type="molecule type" value="Genomic_DNA"/>
</dbReference>
<proteinExistence type="predicted"/>
<keyword evidence="8" id="KW-1185">Reference proteome</keyword>
<dbReference type="InterPro" id="IPR032675">
    <property type="entry name" value="LRR_dom_sf"/>
</dbReference>
<dbReference type="SMART" id="SM00255">
    <property type="entry name" value="TIR"/>
    <property type="match status" value="1"/>
</dbReference>
<dbReference type="GO" id="GO:0007165">
    <property type="term" value="P:signal transduction"/>
    <property type="evidence" value="ECO:0007669"/>
    <property type="project" value="InterPro"/>
</dbReference>
<dbReference type="InterPro" id="IPR058192">
    <property type="entry name" value="WHD_ROQ1-like"/>
</dbReference>
<dbReference type="InterPro" id="IPR044974">
    <property type="entry name" value="Disease_R_plants"/>
</dbReference>
<evidence type="ECO:0000313" key="7">
    <source>
        <dbReference type="EMBL" id="KAK9989844.1"/>
    </source>
</evidence>
<dbReference type="SUPFAM" id="SSF52200">
    <property type="entry name" value="Toll/Interleukin receptor TIR domain"/>
    <property type="match status" value="1"/>
</dbReference>
<protein>
    <recommendedName>
        <fullName evidence="6">TIR domain-containing protein</fullName>
    </recommendedName>
</protein>
<feature type="region of interest" description="Disordered" evidence="5">
    <location>
        <begin position="156"/>
        <end position="179"/>
    </location>
</feature>
<dbReference type="Gene3D" id="3.40.50.300">
    <property type="entry name" value="P-loop containing nucleotide triphosphate hydrolases"/>
    <property type="match status" value="1"/>
</dbReference>
<dbReference type="FunFam" id="3.40.50.10140:FF:000007">
    <property type="entry name" value="Disease resistance protein (TIR-NBS-LRR class)"/>
    <property type="match status" value="1"/>
</dbReference>
<dbReference type="Gene3D" id="1.10.8.430">
    <property type="entry name" value="Helical domain of apoptotic protease-activating factors"/>
    <property type="match status" value="1"/>
</dbReference>
<evidence type="ECO:0000256" key="3">
    <source>
        <dbReference type="ARBA" id="ARBA00022821"/>
    </source>
</evidence>
<dbReference type="InterPro" id="IPR042197">
    <property type="entry name" value="Apaf_helical"/>
</dbReference>
<dbReference type="Pfam" id="PF01582">
    <property type="entry name" value="TIR"/>
    <property type="match status" value="1"/>
</dbReference>
<dbReference type="PANTHER" id="PTHR11017:SF568">
    <property type="entry name" value="ADP-RIBOSYL CYCLASE_CYCLIC ADP-RIBOSE HYDROLASE"/>
    <property type="match status" value="1"/>
</dbReference>